<name>A0ABX0J5A7_9BACL</name>
<comment type="caution">
    <text evidence="2">The sequence shown here is derived from an EMBL/GenBank/DDBJ whole genome shotgun (WGS) entry which is preliminary data.</text>
</comment>
<gene>
    <name evidence="2" type="ORF">G9U52_17250</name>
</gene>
<keyword evidence="3" id="KW-1185">Reference proteome</keyword>
<evidence type="ECO:0000313" key="2">
    <source>
        <dbReference type="EMBL" id="NHN31582.1"/>
    </source>
</evidence>
<protein>
    <recommendedName>
        <fullName evidence="1">GAF domain-containing protein</fullName>
    </recommendedName>
</protein>
<proteinExistence type="predicted"/>
<reference evidence="2" key="1">
    <citation type="submission" date="2020-03" db="EMBL/GenBank/DDBJ databases">
        <title>Draft sequencing of Paenibacilllus sp. S3N08.</title>
        <authorList>
            <person name="Kim D.-U."/>
        </authorList>
    </citation>
    <scope>NUCLEOTIDE SEQUENCE</scope>
    <source>
        <strain evidence="2">S3N08</strain>
    </source>
</reference>
<dbReference type="SUPFAM" id="SSF55781">
    <property type="entry name" value="GAF domain-like"/>
    <property type="match status" value="2"/>
</dbReference>
<dbReference type="EMBL" id="JAAOIW010000005">
    <property type="protein sequence ID" value="NHN31582.1"/>
    <property type="molecule type" value="Genomic_DNA"/>
</dbReference>
<accession>A0ABX0J5A7</accession>
<dbReference type="InterPro" id="IPR003018">
    <property type="entry name" value="GAF"/>
</dbReference>
<dbReference type="Pfam" id="PF13492">
    <property type="entry name" value="GAF_3"/>
    <property type="match status" value="1"/>
</dbReference>
<evidence type="ECO:0000259" key="1">
    <source>
        <dbReference type="Pfam" id="PF13492"/>
    </source>
</evidence>
<dbReference type="InterPro" id="IPR029016">
    <property type="entry name" value="GAF-like_dom_sf"/>
</dbReference>
<dbReference type="Gene3D" id="3.30.450.40">
    <property type="match status" value="1"/>
</dbReference>
<evidence type="ECO:0000313" key="3">
    <source>
        <dbReference type="Proteomes" id="UP001165962"/>
    </source>
</evidence>
<sequence length="655" mass="74667">MTSSNMHIDSGDSNHTSYRFEGLLLAIEFFTQRFHIEQLSEFSFEFINEILTLNASALFIRDGERFVMKQKRLYSDKEYFIPYTGQLRRLVTFHGRTVNSDFAAFFDPKDVAHFDMKWVIPLMIDDSLHGFIVSNGKIMGRFTAEDVVMSDTLMRLINNSLENSKHFDELQQSNHMLDQKIFNLFAINHSTKALLSEVHLYRLHEIATDVFSEVSSSQITSFGVVDPITGRLKITGYRNVTSYKNYYGDFELYGLAYNGPVVLHRVRDQERIRALFVNPEQLLELEAEYIILIVKERIIGIVTLSLPVNDRVYDESTFELIESLATSTFIAISNAILFQEANRQRESAEIKLKLLVTLNKLIRNLNECTTPDELCYFTLKTLQKSFGIRKAMICLREGDDYIVKEAIGWEPKATAEEQVSEDPAIDLATDLFTGDLSPAVEKAVDIKGRTVLSLPLPDWAEACIEGETLSDYMEDGAACFFSEEVLQWMGASNGAVIAPLTLGSRLVRAYNPYPLGFLIVLEAASSLQEEEVLVVDTVAKNISPVLHQMSVTSTVREQYKPDERRAFIRALKEHIKGWELYQIDFFVSYQVYKEHPFAAALQADSTESGQGSEQMLFSFDGYHFMISAEPIADLQWRQVPNQHDLEAVLTYSYTD</sequence>
<feature type="domain" description="GAF" evidence="1">
    <location>
        <begin position="36"/>
        <end position="163"/>
    </location>
</feature>
<dbReference type="RefSeq" id="WP_166151731.1">
    <property type="nucleotide sequence ID" value="NZ_JAAOIW010000005.1"/>
</dbReference>
<dbReference type="Proteomes" id="UP001165962">
    <property type="component" value="Unassembled WGS sequence"/>
</dbReference>
<organism evidence="2 3">
    <name type="scientific">Paenibacillus agricola</name>
    <dbReference type="NCBI Taxonomy" id="2716264"/>
    <lineage>
        <taxon>Bacteria</taxon>
        <taxon>Bacillati</taxon>
        <taxon>Bacillota</taxon>
        <taxon>Bacilli</taxon>
        <taxon>Bacillales</taxon>
        <taxon>Paenibacillaceae</taxon>
        <taxon>Paenibacillus</taxon>
    </lineage>
</organism>